<feature type="compositionally biased region" description="Polar residues" evidence="1">
    <location>
        <begin position="149"/>
        <end position="160"/>
    </location>
</feature>
<dbReference type="InParanoid" id="A0A1X2H393"/>
<sequence>MPHKNAFQPKDARTVSVTSSDDDDDDFSSLVPRTNRPSRRPSTGTQALADFLNNTSPEEFQRAPPPQPSSHTITGSSFFKRRKNKLNSSNASTSSQTSGSSTASRPAHAAVYLTNHSAPPTYEPIPQKNDSTQAKKASTPTPAPSTSTNQGRSAATTDAQGSAHPSKIRHAQEPRVASTNTSTSISPPTSPVQGTMSPALPNATHSKRRESSIYSGGGSLRRLAGGGSTRNKYQSPFTSMNSQQLTHTQRRSEARGGGLKLMDLFEAEKHPIDAALQQRLDERAQEESAANTAREVVTSKVIEPTPASTRVRHAQTQTVEEAQTGRGQDDTTEHASSSSSSSRETSMEAPPSTGLSAAELKRRIAEERRQQKHLQLAIDTSADQFEVLSGLAYKKLRMLWEEKMRWENAYFDLQEQYPQVSA</sequence>
<protein>
    <submittedName>
        <fullName evidence="2">Uncharacterized protein</fullName>
    </submittedName>
</protein>
<feature type="compositionally biased region" description="Polar residues" evidence="1">
    <location>
        <begin position="229"/>
        <end position="247"/>
    </location>
</feature>
<gene>
    <name evidence="2" type="ORF">BCR43DRAFT_497978</name>
</gene>
<dbReference type="OMA" id="WENTCID"/>
<reference evidence="2 3" key="1">
    <citation type="submission" date="2016-07" db="EMBL/GenBank/DDBJ databases">
        <title>Pervasive Adenine N6-methylation of Active Genes in Fungi.</title>
        <authorList>
            <consortium name="DOE Joint Genome Institute"/>
            <person name="Mondo S.J."/>
            <person name="Dannebaum R.O."/>
            <person name="Kuo R.C."/>
            <person name="Labutti K."/>
            <person name="Haridas S."/>
            <person name="Kuo A."/>
            <person name="Salamov A."/>
            <person name="Ahrendt S.R."/>
            <person name="Lipzen A."/>
            <person name="Sullivan W."/>
            <person name="Andreopoulos W.B."/>
            <person name="Clum A."/>
            <person name="Lindquist E."/>
            <person name="Daum C."/>
            <person name="Ramamoorthy G.K."/>
            <person name="Gryganskyi A."/>
            <person name="Culley D."/>
            <person name="Magnuson J.K."/>
            <person name="James T.Y."/>
            <person name="O'Malley M.A."/>
            <person name="Stajich J.E."/>
            <person name="Spatafora J.W."/>
            <person name="Visel A."/>
            <person name="Grigoriev I.V."/>
        </authorList>
    </citation>
    <scope>NUCLEOTIDE SEQUENCE [LARGE SCALE GENOMIC DNA]</scope>
    <source>
        <strain evidence="2 3">NRRL 2496</strain>
    </source>
</reference>
<organism evidence="2 3">
    <name type="scientific">Syncephalastrum racemosum</name>
    <name type="common">Filamentous fungus</name>
    <dbReference type="NCBI Taxonomy" id="13706"/>
    <lineage>
        <taxon>Eukaryota</taxon>
        <taxon>Fungi</taxon>
        <taxon>Fungi incertae sedis</taxon>
        <taxon>Mucoromycota</taxon>
        <taxon>Mucoromycotina</taxon>
        <taxon>Mucoromycetes</taxon>
        <taxon>Mucorales</taxon>
        <taxon>Syncephalastraceae</taxon>
        <taxon>Syncephalastrum</taxon>
    </lineage>
</organism>
<evidence type="ECO:0000313" key="3">
    <source>
        <dbReference type="Proteomes" id="UP000242180"/>
    </source>
</evidence>
<feature type="compositionally biased region" description="Low complexity" evidence="1">
    <location>
        <begin position="87"/>
        <end position="104"/>
    </location>
</feature>
<evidence type="ECO:0000256" key="1">
    <source>
        <dbReference type="SAM" id="MobiDB-lite"/>
    </source>
</evidence>
<feature type="region of interest" description="Disordered" evidence="1">
    <location>
        <begin position="281"/>
        <end position="356"/>
    </location>
</feature>
<feature type="region of interest" description="Disordered" evidence="1">
    <location>
        <begin position="1"/>
        <end position="256"/>
    </location>
</feature>
<feature type="compositionally biased region" description="Gly residues" evidence="1">
    <location>
        <begin position="215"/>
        <end position="228"/>
    </location>
</feature>
<feature type="compositionally biased region" description="Low complexity" evidence="1">
    <location>
        <begin position="134"/>
        <end position="148"/>
    </location>
</feature>
<name>A0A1X2H393_SYNRA</name>
<feature type="compositionally biased region" description="Low complexity" evidence="1">
    <location>
        <begin position="178"/>
        <end position="187"/>
    </location>
</feature>
<comment type="caution">
    <text evidence="2">The sequence shown here is derived from an EMBL/GenBank/DDBJ whole genome shotgun (WGS) entry which is preliminary data.</text>
</comment>
<dbReference type="EMBL" id="MCGN01000010">
    <property type="protein sequence ID" value="ORY92219.1"/>
    <property type="molecule type" value="Genomic_DNA"/>
</dbReference>
<dbReference type="AlphaFoldDB" id="A0A1X2H393"/>
<dbReference type="OrthoDB" id="2289096at2759"/>
<proteinExistence type="predicted"/>
<keyword evidence="3" id="KW-1185">Reference proteome</keyword>
<accession>A0A1X2H393</accession>
<evidence type="ECO:0000313" key="2">
    <source>
        <dbReference type="EMBL" id="ORY92219.1"/>
    </source>
</evidence>
<feature type="compositionally biased region" description="Low complexity" evidence="1">
    <location>
        <begin position="28"/>
        <end position="43"/>
    </location>
</feature>
<dbReference type="Proteomes" id="UP000242180">
    <property type="component" value="Unassembled WGS sequence"/>
</dbReference>